<evidence type="ECO:0000313" key="4">
    <source>
        <dbReference type="Proteomes" id="UP000002218"/>
    </source>
</evidence>
<sequence length="290" mass="29756">MPVTHTLEVPGAVLTYDQYGPLPTADGRPPLVMIAQPMGAAGFATLASYLPDRTVVAYDPRGLGRSTRSDGRTDHDPEQQAQDVHALIDALGAGPVDLFASSGGAITALALVAAFPNDVITLIAHEPPLLGLLPDVDGAFAAERACQDAYRAGGWGRGMAAFIAMSSWSEEFTPDYASRPLPDPAAFGLPDQDDGTPTDPLLSGVSNAVTAYRPDIAALQAAPTRVVIAVGVESAKGLTGRTSQATAAALGQPAVEFPSHHGGFSGPEFGHPGQPEAFAARLQDVLGGAA</sequence>
<dbReference type="InterPro" id="IPR029058">
    <property type="entry name" value="AB_hydrolase_fold"/>
</dbReference>
<feature type="domain" description="AB hydrolase-1" evidence="2">
    <location>
        <begin position="40"/>
        <end position="127"/>
    </location>
</feature>
<organism evidence="3 4">
    <name type="scientific">Nakamurella multipartita (strain ATCC 700099 / DSM 44233 / CIP 104796 / JCM 9543 / NBRC 105858 / Y-104)</name>
    <name type="common">Microsphaera multipartita</name>
    <dbReference type="NCBI Taxonomy" id="479431"/>
    <lineage>
        <taxon>Bacteria</taxon>
        <taxon>Bacillati</taxon>
        <taxon>Actinomycetota</taxon>
        <taxon>Actinomycetes</taxon>
        <taxon>Nakamurellales</taxon>
        <taxon>Nakamurellaceae</taxon>
        <taxon>Nakamurella</taxon>
    </lineage>
</organism>
<dbReference type="STRING" id="479431.Namu_1268"/>
<dbReference type="HOGENOM" id="CLU_083329_0_0_11"/>
<feature type="compositionally biased region" description="Basic and acidic residues" evidence="1">
    <location>
        <begin position="67"/>
        <end position="78"/>
    </location>
</feature>
<dbReference type="InParanoid" id="C8XDK8"/>
<evidence type="ECO:0000259" key="2">
    <source>
        <dbReference type="Pfam" id="PF00561"/>
    </source>
</evidence>
<evidence type="ECO:0000313" key="3">
    <source>
        <dbReference type="EMBL" id="ACV77672.1"/>
    </source>
</evidence>
<dbReference type="EMBL" id="CP001737">
    <property type="protein sequence ID" value="ACV77672.1"/>
    <property type="molecule type" value="Genomic_DNA"/>
</dbReference>
<feature type="region of interest" description="Disordered" evidence="1">
    <location>
        <begin position="60"/>
        <end position="79"/>
    </location>
</feature>
<reference evidence="3 4" key="2">
    <citation type="journal article" date="2010" name="Stand. Genomic Sci.">
        <title>Complete genome sequence of Nakamurella multipartita type strain (Y-104).</title>
        <authorList>
            <person name="Tice H."/>
            <person name="Mayilraj S."/>
            <person name="Sims D."/>
            <person name="Lapidus A."/>
            <person name="Nolan M."/>
            <person name="Lucas S."/>
            <person name="Glavina Del Rio T."/>
            <person name="Copeland A."/>
            <person name="Cheng J.F."/>
            <person name="Meincke L."/>
            <person name="Bruce D."/>
            <person name="Goodwin L."/>
            <person name="Pitluck S."/>
            <person name="Ivanova N."/>
            <person name="Mavromatis K."/>
            <person name="Ovchinnikova G."/>
            <person name="Pati A."/>
            <person name="Chen A."/>
            <person name="Palaniappan K."/>
            <person name="Land M."/>
            <person name="Hauser L."/>
            <person name="Chang Y.J."/>
            <person name="Jeffries C.D."/>
            <person name="Detter J.C."/>
            <person name="Brettin T."/>
            <person name="Rohde M."/>
            <person name="Goker M."/>
            <person name="Bristow J."/>
            <person name="Eisen J.A."/>
            <person name="Markowitz V."/>
            <person name="Hugenholtz P."/>
            <person name="Kyrpides N.C."/>
            <person name="Klenk H.P."/>
            <person name="Chen F."/>
        </authorList>
    </citation>
    <scope>NUCLEOTIDE SEQUENCE [LARGE SCALE GENOMIC DNA]</scope>
    <source>
        <strain evidence="4">ATCC 700099 / DSM 44233 / CIP 104796 / JCM 9543 / NBRC 105858 / Y-104</strain>
    </source>
</reference>
<keyword evidence="4" id="KW-1185">Reference proteome</keyword>
<dbReference type="eggNOG" id="COG0596">
    <property type="taxonomic scope" value="Bacteria"/>
</dbReference>
<evidence type="ECO:0000256" key="1">
    <source>
        <dbReference type="SAM" id="MobiDB-lite"/>
    </source>
</evidence>
<gene>
    <name evidence="3" type="ordered locus">Namu_1268</name>
</gene>
<dbReference type="Gene3D" id="3.40.50.1820">
    <property type="entry name" value="alpha/beta hydrolase"/>
    <property type="match status" value="1"/>
</dbReference>
<reference evidence="4" key="1">
    <citation type="submission" date="2009-09" db="EMBL/GenBank/DDBJ databases">
        <title>The complete genome of Nakamurella multipartita DSM 44233.</title>
        <authorList>
            <consortium name="US DOE Joint Genome Institute (JGI-PGF)"/>
            <person name="Lucas S."/>
            <person name="Copeland A."/>
            <person name="Lapidus A."/>
            <person name="Glavina del Rio T."/>
            <person name="Dalin E."/>
            <person name="Tice H."/>
            <person name="Bruce D."/>
            <person name="Goodwin L."/>
            <person name="Pitluck S."/>
            <person name="Kyrpides N."/>
            <person name="Mavromatis K."/>
            <person name="Ivanova N."/>
            <person name="Ovchinnikova G."/>
            <person name="Sims D."/>
            <person name="Meincke L."/>
            <person name="Brettin T."/>
            <person name="Detter J.C."/>
            <person name="Han C."/>
            <person name="Larimer F."/>
            <person name="Land M."/>
            <person name="Hauser L."/>
            <person name="Markowitz V."/>
            <person name="Cheng J.-F."/>
            <person name="Hugenholtz P."/>
            <person name="Woyke T."/>
            <person name="Wu D."/>
            <person name="Klenk H.-P."/>
            <person name="Eisen J.A."/>
        </authorList>
    </citation>
    <scope>NUCLEOTIDE SEQUENCE [LARGE SCALE GENOMIC DNA]</scope>
    <source>
        <strain evidence="4">ATCC 700099 / DSM 44233 / CIP 104796 / JCM 9543 / NBRC 105858 / Y-104</strain>
    </source>
</reference>
<accession>C8XDK8</accession>
<dbReference type="InterPro" id="IPR000073">
    <property type="entry name" value="AB_hydrolase_1"/>
</dbReference>
<protein>
    <recommendedName>
        <fullName evidence="2">AB hydrolase-1 domain-containing protein</fullName>
    </recommendedName>
</protein>
<dbReference type="AlphaFoldDB" id="C8XDK8"/>
<proteinExistence type="predicted"/>
<dbReference type="RefSeq" id="WP_015746582.1">
    <property type="nucleotide sequence ID" value="NC_013235.1"/>
</dbReference>
<dbReference type="Proteomes" id="UP000002218">
    <property type="component" value="Chromosome"/>
</dbReference>
<dbReference type="OrthoDB" id="3210164at2"/>
<dbReference type="SUPFAM" id="SSF53474">
    <property type="entry name" value="alpha/beta-Hydrolases"/>
    <property type="match status" value="1"/>
</dbReference>
<dbReference type="KEGG" id="nml:Namu_1268"/>
<name>C8XDK8_NAKMY</name>
<dbReference type="Pfam" id="PF00561">
    <property type="entry name" value="Abhydrolase_1"/>
    <property type="match status" value="1"/>
</dbReference>
<dbReference type="GO" id="GO:0003824">
    <property type="term" value="F:catalytic activity"/>
    <property type="evidence" value="ECO:0007669"/>
    <property type="project" value="UniProtKB-ARBA"/>
</dbReference>